<dbReference type="RefSeq" id="WP_188608809.1">
    <property type="nucleotide sequence ID" value="NZ_BMGG01000003.1"/>
</dbReference>
<dbReference type="AlphaFoldDB" id="A0A916U409"/>
<dbReference type="EMBL" id="BMGG01000003">
    <property type="protein sequence ID" value="GGC59449.1"/>
    <property type="molecule type" value="Genomic_DNA"/>
</dbReference>
<dbReference type="InterPro" id="IPR037883">
    <property type="entry name" value="Knr4/Smi1-like_sf"/>
</dbReference>
<evidence type="ECO:0008006" key="3">
    <source>
        <dbReference type="Google" id="ProtNLM"/>
    </source>
</evidence>
<proteinExistence type="predicted"/>
<gene>
    <name evidence="1" type="ORF">GCM10010994_17750</name>
</gene>
<name>A0A916U409_9HYPH</name>
<keyword evidence="2" id="KW-1185">Reference proteome</keyword>
<evidence type="ECO:0000313" key="2">
    <source>
        <dbReference type="Proteomes" id="UP000637002"/>
    </source>
</evidence>
<organism evidence="1 2">
    <name type="scientific">Chelatococcus reniformis</name>
    <dbReference type="NCBI Taxonomy" id="1494448"/>
    <lineage>
        <taxon>Bacteria</taxon>
        <taxon>Pseudomonadati</taxon>
        <taxon>Pseudomonadota</taxon>
        <taxon>Alphaproteobacteria</taxon>
        <taxon>Hyphomicrobiales</taxon>
        <taxon>Chelatococcaceae</taxon>
        <taxon>Chelatococcus</taxon>
    </lineage>
</organism>
<dbReference type="Gene3D" id="3.40.1580.10">
    <property type="entry name" value="SMI1/KNR4-like"/>
    <property type="match status" value="1"/>
</dbReference>
<sequence length="87" mass="9105">MSLRPTTGYDGAARSVAANSGYQVESLVPELVLIGSNGGPTAYGIDRHRGGLAFVSIPFHPMQRGEVRVLGRSFAAFLASLGVGEGW</sequence>
<accession>A0A916U409</accession>
<reference evidence="1" key="1">
    <citation type="journal article" date="2014" name="Int. J. Syst. Evol. Microbiol.">
        <title>Complete genome sequence of Corynebacterium casei LMG S-19264T (=DSM 44701T), isolated from a smear-ripened cheese.</title>
        <authorList>
            <consortium name="US DOE Joint Genome Institute (JGI-PGF)"/>
            <person name="Walter F."/>
            <person name="Albersmeier A."/>
            <person name="Kalinowski J."/>
            <person name="Ruckert C."/>
        </authorList>
    </citation>
    <scope>NUCLEOTIDE SEQUENCE</scope>
    <source>
        <strain evidence="1">CGMCC 1.12919</strain>
    </source>
</reference>
<reference evidence="1" key="2">
    <citation type="submission" date="2020-09" db="EMBL/GenBank/DDBJ databases">
        <authorList>
            <person name="Sun Q."/>
            <person name="Zhou Y."/>
        </authorList>
    </citation>
    <scope>NUCLEOTIDE SEQUENCE</scope>
    <source>
        <strain evidence="1">CGMCC 1.12919</strain>
    </source>
</reference>
<comment type="caution">
    <text evidence="1">The sequence shown here is derived from an EMBL/GenBank/DDBJ whole genome shotgun (WGS) entry which is preliminary data.</text>
</comment>
<evidence type="ECO:0000313" key="1">
    <source>
        <dbReference type="EMBL" id="GGC59449.1"/>
    </source>
</evidence>
<protein>
    <recommendedName>
        <fullName evidence="3">Knr4/Smi1-like domain-containing protein</fullName>
    </recommendedName>
</protein>
<dbReference type="Proteomes" id="UP000637002">
    <property type="component" value="Unassembled WGS sequence"/>
</dbReference>